<dbReference type="PANTHER" id="PTHR43201">
    <property type="entry name" value="ACYL-COA SYNTHETASE"/>
    <property type="match status" value="1"/>
</dbReference>
<name>A0ABN2PTE9_9MICO</name>
<evidence type="ECO:0000313" key="5">
    <source>
        <dbReference type="EMBL" id="GAA1930886.1"/>
    </source>
</evidence>
<feature type="domain" description="AMP-binding enzyme C-terminal" evidence="4">
    <location>
        <begin position="423"/>
        <end position="498"/>
    </location>
</feature>
<gene>
    <name evidence="5" type="ORF">GCM10009775_23720</name>
</gene>
<feature type="domain" description="AMP-dependent synthetase/ligase" evidence="3">
    <location>
        <begin position="15"/>
        <end position="373"/>
    </location>
</feature>
<keyword evidence="6" id="KW-1185">Reference proteome</keyword>
<dbReference type="Gene3D" id="3.30.300.30">
    <property type="match status" value="1"/>
</dbReference>
<proteinExistence type="inferred from homology"/>
<dbReference type="InterPro" id="IPR020845">
    <property type="entry name" value="AMP-binding_CS"/>
</dbReference>
<evidence type="ECO:0000256" key="2">
    <source>
        <dbReference type="ARBA" id="ARBA00022598"/>
    </source>
</evidence>
<reference evidence="5 6" key="1">
    <citation type="journal article" date="2019" name="Int. J. Syst. Evol. Microbiol.">
        <title>The Global Catalogue of Microorganisms (GCM) 10K type strain sequencing project: providing services to taxonomists for standard genome sequencing and annotation.</title>
        <authorList>
            <consortium name="The Broad Institute Genomics Platform"/>
            <consortium name="The Broad Institute Genome Sequencing Center for Infectious Disease"/>
            <person name="Wu L."/>
            <person name="Ma J."/>
        </authorList>
    </citation>
    <scope>NUCLEOTIDE SEQUENCE [LARGE SCALE GENOMIC DNA]</scope>
    <source>
        <strain evidence="5 6">JCM 14900</strain>
    </source>
</reference>
<dbReference type="PROSITE" id="PS00455">
    <property type="entry name" value="AMP_BINDING"/>
    <property type="match status" value="1"/>
</dbReference>
<dbReference type="InterPro" id="IPR000873">
    <property type="entry name" value="AMP-dep_synth/lig_dom"/>
</dbReference>
<dbReference type="Gene3D" id="3.40.50.12780">
    <property type="entry name" value="N-terminal domain of ligase-like"/>
    <property type="match status" value="1"/>
</dbReference>
<comment type="similarity">
    <text evidence="1">Belongs to the ATP-dependent AMP-binding enzyme family.</text>
</comment>
<organism evidence="5 6">
    <name type="scientific">Microbacterium aoyamense</name>
    <dbReference type="NCBI Taxonomy" id="344166"/>
    <lineage>
        <taxon>Bacteria</taxon>
        <taxon>Bacillati</taxon>
        <taxon>Actinomycetota</taxon>
        <taxon>Actinomycetes</taxon>
        <taxon>Micrococcales</taxon>
        <taxon>Microbacteriaceae</taxon>
        <taxon>Microbacterium</taxon>
    </lineage>
</organism>
<evidence type="ECO:0000313" key="6">
    <source>
        <dbReference type="Proteomes" id="UP001501343"/>
    </source>
</evidence>
<dbReference type="RefSeq" id="WP_248148106.1">
    <property type="nucleotide sequence ID" value="NZ_BAAAOF010000004.1"/>
</dbReference>
<sequence length="524" mass="57077">MTIHPPELRNLPALLERNAAEDPERVFLAHPGGEISRRQVWESAQRAASGFLARGLAPGDRVGIMLDNGPEFVSAWFGLATAGIVEVPLNPAMGSERLLHALRNSAVAGVVTDVRYVEQFDALRAELPSLRLLVTVGGDADIEGIESVSFATIESSAAAPLPAITRADTVAIMYTSGSTGPAKGVILPHGQHYTNGWQATRQAGIRPEDRIFVVLPLHHNQAQGYGVMAALVAGAEVFIAPGFRRSTFWREVADARATVFVFVGSLLALLGAQEGSPDNSIRVAYGAMVPRNLHLEMEERFGMRIIDAYGSTEGTIPVWGGLEGEHRVGSAGKVIPEFEVTIRGEGDDEVPTGEVGEICIRSREPYSMFQGYFANSEKTVAAWRNFWFHSGDRGRFDDDGNLWFEGRIDDVIRRFGEFIAATEVEEAVLTLEEVELVACYGIASDVVGQEVMVAIVLRDGRTLSADDVRERVSQILPSFAVPRFIDFVGDLPMTPTGKVEKHKLRARGVPETAFDARRVREGGR</sequence>
<dbReference type="InterPro" id="IPR042099">
    <property type="entry name" value="ANL_N_sf"/>
</dbReference>
<dbReference type="PANTHER" id="PTHR43201:SF5">
    <property type="entry name" value="MEDIUM-CHAIN ACYL-COA LIGASE ACSF2, MITOCHONDRIAL"/>
    <property type="match status" value="1"/>
</dbReference>
<dbReference type="Pfam" id="PF00501">
    <property type="entry name" value="AMP-binding"/>
    <property type="match status" value="1"/>
</dbReference>
<dbReference type="Pfam" id="PF13193">
    <property type="entry name" value="AMP-binding_C"/>
    <property type="match status" value="1"/>
</dbReference>
<dbReference type="GO" id="GO:0016874">
    <property type="term" value="F:ligase activity"/>
    <property type="evidence" value="ECO:0007669"/>
    <property type="project" value="UniProtKB-KW"/>
</dbReference>
<dbReference type="InterPro" id="IPR045851">
    <property type="entry name" value="AMP-bd_C_sf"/>
</dbReference>
<dbReference type="EMBL" id="BAAAOF010000004">
    <property type="protein sequence ID" value="GAA1930886.1"/>
    <property type="molecule type" value="Genomic_DNA"/>
</dbReference>
<evidence type="ECO:0000259" key="4">
    <source>
        <dbReference type="Pfam" id="PF13193"/>
    </source>
</evidence>
<evidence type="ECO:0000259" key="3">
    <source>
        <dbReference type="Pfam" id="PF00501"/>
    </source>
</evidence>
<keyword evidence="2 5" id="KW-0436">Ligase</keyword>
<dbReference type="Proteomes" id="UP001501343">
    <property type="component" value="Unassembled WGS sequence"/>
</dbReference>
<protein>
    <submittedName>
        <fullName evidence="5">ATP-dependent acyl-CoA ligase</fullName>
    </submittedName>
</protein>
<comment type="caution">
    <text evidence="5">The sequence shown here is derived from an EMBL/GenBank/DDBJ whole genome shotgun (WGS) entry which is preliminary data.</text>
</comment>
<dbReference type="InterPro" id="IPR025110">
    <property type="entry name" value="AMP-bd_C"/>
</dbReference>
<accession>A0ABN2PTE9</accession>
<dbReference type="SUPFAM" id="SSF56801">
    <property type="entry name" value="Acetyl-CoA synthetase-like"/>
    <property type="match status" value="1"/>
</dbReference>
<evidence type="ECO:0000256" key="1">
    <source>
        <dbReference type="ARBA" id="ARBA00006432"/>
    </source>
</evidence>